<protein>
    <submittedName>
        <fullName evidence="1">Uncharacterized protein</fullName>
    </submittedName>
</protein>
<evidence type="ECO:0000313" key="1">
    <source>
        <dbReference type="EMBL" id="KJA21269.1"/>
    </source>
</evidence>
<proteinExistence type="predicted"/>
<dbReference type="Proteomes" id="UP000054270">
    <property type="component" value="Unassembled WGS sequence"/>
</dbReference>
<dbReference type="AlphaFoldDB" id="A0A0D2NR90"/>
<name>A0A0D2NR90_HYPSF</name>
<reference evidence="2" key="1">
    <citation type="submission" date="2014-04" db="EMBL/GenBank/DDBJ databases">
        <title>Evolutionary Origins and Diversification of the Mycorrhizal Mutualists.</title>
        <authorList>
            <consortium name="DOE Joint Genome Institute"/>
            <consortium name="Mycorrhizal Genomics Consortium"/>
            <person name="Kohler A."/>
            <person name="Kuo A."/>
            <person name="Nagy L.G."/>
            <person name="Floudas D."/>
            <person name="Copeland A."/>
            <person name="Barry K.W."/>
            <person name="Cichocki N."/>
            <person name="Veneault-Fourrey C."/>
            <person name="LaButti K."/>
            <person name="Lindquist E.A."/>
            <person name="Lipzen A."/>
            <person name="Lundell T."/>
            <person name="Morin E."/>
            <person name="Murat C."/>
            <person name="Riley R."/>
            <person name="Ohm R."/>
            <person name="Sun H."/>
            <person name="Tunlid A."/>
            <person name="Henrissat B."/>
            <person name="Grigoriev I.V."/>
            <person name="Hibbett D.S."/>
            <person name="Martin F."/>
        </authorList>
    </citation>
    <scope>NUCLEOTIDE SEQUENCE [LARGE SCALE GENOMIC DNA]</scope>
    <source>
        <strain evidence="2">FD-334 SS-4</strain>
    </source>
</reference>
<dbReference type="EMBL" id="KN817559">
    <property type="protein sequence ID" value="KJA21269.1"/>
    <property type="molecule type" value="Genomic_DNA"/>
</dbReference>
<evidence type="ECO:0000313" key="2">
    <source>
        <dbReference type="Proteomes" id="UP000054270"/>
    </source>
</evidence>
<keyword evidence="2" id="KW-1185">Reference proteome</keyword>
<accession>A0A0D2NR90</accession>
<sequence length="160" mass="17257">MYLAAFLQSSSASSQRLAFVRAQLHLAVLPTTVVRCSNTRASPSPAVTASRLLHLPLPRRRAVHTLRRRAQANILSDTPIFHLPSAPPPHANTPSPIDRVVALVHGSLPAVFVLQRPGRAPRARPGRDVRAPGFVEVKNTVIQRGAPPPISRPTAHALLS</sequence>
<gene>
    <name evidence="1" type="ORF">HYPSUDRAFT_203044</name>
</gene>
<organism evidence="1 2">
    <name type="scientific">Hypholoma sublateritium (strain FD-334 SS-4)</name>
    <dbReference type="NCBI Taxonomy" id="945553"/>
    <lineage>
        <taxon>Eukaryota</taxon>
        <taxon>Fungi</taxon>
        <taxon>Dikarya</taxon>
        <taxon>Basidiomycota</taxon>
        <taxon>Agaricomycotina</taxon>
        <taxon>Agaricomycetes</taxon>
        <taxon>Agaricomycetidae</taxon>
        <taxon>Agaricales</taxon>
        <taxon>Agaricineae</taxon>
        <taxon>Strophariaceae</taxon>
        <taxon>Hypholoma</taxon>
    </lineage>
</organism>